<proteinExistence type="predicted"/>
<dbReference type="AlphaFoldDB" id="A0AAE1B0S8"/>
<feature type="region of interest" description="Disordered" evidence="1">
    <location>
        <begin position="1"/>
        <end position="29"/>
    </location>
</feature>
<evidence type="ECO:0000256" key="1">
    <source>
        <dbReference type="SAM" id="MobiDB-lite"/>
    </source>
</evidence>
<evidence type="ECO:0000313" key="3">
    <source>
        <dbReference type="Proteomes" id="UP001283361"/>
    </source>
</evidence>
<dbReference type="EMBL" id="JAWDGP010000750">
    <property type="protein sequence ID" value="KAK3797570.1"/>
    <property type="molecule type" value="Genomic_DNA"/>
</dbReference>
<keyword evidence="3" id="KW-1185">Reference proteome</keyword>
<sequence>MSSGSGRQEKSAGEKLYTPGAGRQGNEHQTQVNFFDNKLPSMLQGFSQEENFTVFPEPTFHDCYNRSTAEKNVLELQRQPKH</sequence>
<protein>
    <submittedName>
        <fullName evidence="2">Uncharacterized protein</fullName>
    </submittedName>
</protein>
<name>A0AAE1B0S8_9GAST</name>
<comment type="caution">
    <text evidence="2">The sequence shown here is derived from an EMBL/GenBank/DDBJ whole genome shotgun (WGS) entry which is preliminary data.</text>
</comment>
<organism evidence="2 3">
    <name type="scientific">Elysia crispata</name>
    <name type="common">lettuce slug</name>
    <dbReference type="NCBI Taxonomy" id="231223"/>
    <lineage>
        <taxon>Eukaryota</taxon>
        <taxon>Metazoa</taxon>
        <taxon>Spiralia</taxon>
        <taxon>Lophotrochozoa</taxon>
        <taxon>Mollusca</taxon>
        <taxon>Gastropoda</taxon>
        <taxon>Heterobranchia</taxon>
        <taxon>Euthyneura</taxon>
        <taxon>Panpulmonata</taxon>
        <taxon>Sacoglossa</taxon>
        <taxon>Placobranchoidea</taxon>
        <taxon>Plakobranchidae</taxon>
        <taxon>Elysia</taxon>
    </lineage>
</organism>
<reference evidence="2" key="1">
    <citation type="journal article" date="2023" name="G3 (Bethesda)">
        <title>A reference genome for the long-term kleptoplast-retaining sea slug Elysia crispata morphotype clarki.</title>
        <authorList>
            <person name="Eastman K.E."/>
            <person name="Pendleton A.L."/>
            <person name="Shaikh M.A."/>
            <person name="Suttiyut T."/>
            <person name="Ogas R."/>
            <person name="Tomko P."/>
            <person name="Gavelis G."/>
            <person name="Widhalm J.R."/>
            <person name="Wisecaver J.H."/>
        </authorList>
    </citation>
    <scope>NUCLEOTIDE SEQUENCE</scope>
    <source>
        <strain evidence="2">ECLA1</strain>
    </source>
</reference>
<gene>
    <name evidence="2" type="ORF">RRG08_054598</name>
</gene>
<accession>A0AAE1B0S8</accession>
<dbReference type="Proteomes" id="UP001283361">
    <property type="component" value="Unassembled WGS sequence"/>
</dbReference>
<evidence type="ECO:0000313" key="2">
    <source>
        <dbReference type="EMBL" id="KAK3797570.1"/>
    </source>
</evidence>